<feature type="transmembrane region" description="Helical" evidence="6">
    <location>
        <begin position="152"/>
        <end position="173"/>
    </location>
</feature>
<dbReference type="Proteomes" id="UP001295794">
    <property type="component" value="Unassembled WGS sequence"/>
</dbReference>
<feature type="transmembrane region" description="Helical" evidence="6">
    <location>
        <begin position="85"/>
        <end position="106"/>
    </location>
</feature>
<feature type="domain" description="Sugar phosphate transporter" evidence="7">
    <location>
        <begin position="58"/>
        <end position="352"/>
    </location>
</feature>
<evidence type="ECO:0000256" key="4">
    <source>
        <dbReference type="ARBA" id="ARBA00023136"/>
    </source>
</evidence>
<dbReference type="EMBL" id="CAVNYO010000444">
    <property type="protein sequence ID" value="CAK5281341.1"/>
    <property type="molecule type" value="Genomic_DNA"/>
</dbReference>
<dbReference type="PANTHER" id="PTHR11132">
    <property type="entry name" value="SOLUTE CARRIER FAMILY 35"/>
    <property type="match status" value="1"/>
</dbReference>
<feature type="transmembrane region" description="Helical" evidence="6">
    <location>
        <begin position="204"/>
        <end position="229"/>
    </location>
</feature>
<evidence type="ECO:0000256" key="6">
    <source>
        <dbReference type="SAM" id="Phobius"/>
    </source>
</evidence>
<feature type="transmembrane region" description="Helical" evidence="6">
    <location>
        <begin position="281"/>
        <end position="302"/>
    </location>
</feature>
<reference evidence="9" key="1">
    <citation type="submission" date="2023-11" db="EMBL/GenBank/DDBJ databases">
        <authorList>
            <person name="De Vega J J."/>
            <person name="De Vega J J."/>
        </authorList>
    </citation>
    <scope>NUCLEOTIDE SEQUENCE</scope>
</reference>
<dbReference type="EMBL" id="CAVNYO010000093">
    <property type="protein sequence ID" value="CAK5265573.1"/>
    <property type="molecule type" value="Genomic_DNA"/>
</dbReference>
<feature type="compositionally biased region" description="Basic and acidic residues" evidence="5">
    <location>
        <begin position="445"/>
        <end position="454"/>
    </location>
</feature>
<evidence type="ECO:0000256" key="2">
    <source>
        <dbReference type="ARBA" id="ARBA00022692"/>
    </source>
</evidence>
<feature type="transmembrane region" description="Helical" evidence="6">
    <location>
        <begin position="180"/>
        <end position="198"/>
    </location>
</feature>
<feature type="transmembrane region" description="Helical" evidence="6">
    <location>
        <begin position="336"/>
        <end position="354"/>
    </location>
</feature>
<keyword evidence="10" id="KW-1185">Reference proteome</keyword>
<protein>
    <recommendedName>
        <fullName evidence="7">Sugar phosphate transporter domain-containing protein</fullName>
    </recommendedName>
</protein>
<dbReference type="GO" id="GO:0016020">
    <property type="term" value="C:membrane"/>
    <property type="evidence" value="ECO:0007669"/>
    <property type="project" value="UniProtKB-SubCell"/>
</dbReference>
<sequence>MAGAHDESSLDEPLVGRTSGHTERINGFSMSNSQDIVYAASLAEKKRLWWRNALLNMVFIGSWFLFSTILSFYNKWMFSAENFGFPYPLFVTTLHFFVQFLLAALLRKIWPKRFIPQGRPSKSDYGVKIAPTAIATGLDVGLSNLSLKTISLSFFTMCKSSSLIFVLLFAFLFRLEKFSLRLVGVIALTFSGVVLMVATETHFVLVGLILVLIASALGGFRWALTQLLLKNKKMGMDHPVATIFWLSPVMGLTLGIISMVLDDWSSLLGSKFFTGFETVKTIFFLVTPGVIAFCMVLSEFTIIQRAGIVPMSIAGIAKEVTTISMSAVVFGDPLTFLNMVGVAVTICGIALFTYHKYRKSLESDLPLDAHGNPVDLDDSTAESHLLSHELDETARLTRDSDEYDSDDDGLSTNHTRTLFSADEDQDAEELRSIRSSKLAWNTGRAGREEPSAAP</sequence>
<evidence type="ECO:0000259" key="7">
    <source>
        <dbReference type="Pfam" id="PF03151"/>
    </source>
</evidence>
<accession>A0AAD2HTV4</accession>
<feature type="transmembrane region" description="Helical" evidence="6">
    <location>
        <begin position="53"/>
        <end position="73"/>
    </location>
</feature>
<proteinExistence type="predicted"/>
<evidence type="ECO:0000313" key="10">
    <source>
        <dbReference type="Proteomes" id="UP001295794"/>
    </source>
</evidence>
<keyword evidence="3 6" id="KW-1133">Transmembrane helix</keyword>
<comment type="caution">
    <text evidence="9">The sequence shown here is derived from an EMBL/GenBank/DDBJ whole genome shotgun (WGS) entry which is preliminary data.</text>
</comment>
<feature type="transmembrane region" description="Helical" evidence="6">
    <location>
        <begin position="241"/>
        <end position="261"/>
    </location>
</feature>
<dbReference type="InterPro" id="IPR004853">
    <property type="entry name" value="Sugar_P_trans_dom"/>
</dbReference>
<evidence type="ECO:0000256" key="1">
    <source>
        <dbReference type="ARBA" id="ARBA00004141"/>
    </source>
</evidence>
<evidence type="ECO:0000256" key="3">
    <source>
        <dbReference type="ARBA" id="ARBA00022989"/>
    </source>
</evidence>
<evidence type="ECO:0000313" key="9">
    <source>
        <dbReference type="EMBL" id="CAK5281341.1"/>
    </source>
</evidence>
<comment type="subcellular location">
    <subcellularLocation>
        <location evidence="1">Membrane</location>
        <topology evidence="1">Multi-pass membrane protein</topology>
    </subcellularLocation>
</comment>
<dbReference type="InterPro" id="IPR050186">
    <property type="entry name" value="TPT_transporter"/>
</dbReference>
<feature type="region of interest" description="Disordered" evidence="5">
    <location>
        <begin position="396"/>
        <end position="454"/>
    </location>
</feature>
<keyword evidence="4 6" id="KW-0472">Membrane</keyword>
<organism evidence="9 10">
    <name type="scientific">Mycena citricolor</name>
    <dbReference type="NCBI Taxonomy" id="2018698"/>
    <lineage>
        <taxon>Eukaryota</taxon>
        <taxon>Fungi</taxon>
        <taxon>Dikarya</taxon>
        <taxon>Basidiomycota</taxon>
        <taxon>Agaricomycotina</taxon>
        <taxon>Agaricomycetes</taxon>
        <taxon>Agaricomycetidae</taxon>
        <taxon>Agaricales</taxon>
        <taxon>Marasmiineae</taxon>
        <taxon>Mycenaceae</taxon>
        <taxon>Mycena</taxon>
    </lineage>
</organism>
<name>A0AAD2HTV4_9AGAR</name>
<gene>
    <name evidence="9" type="ORF">MYCIT1_LOCUS32388</name>
    <name evidence="8" type="ORF">MYCIT1_LOCUS6663</name>
</gene>
<evidence type="ECO:0000313" key="8">
    <source>
        <dbReference type="EMBL" id="CAK5265573.1"/>
    </source>
</evidence>
<dbReference type="Pfam" id="PF03151">
    <property type="entry name" value="TPT"/>
    <property type="match status" value="1"/>
</dbReference>
<evidence type="ECO:0000256" key="5">
    <source>
        <dbReference type="SAM" id="MobiDB-lite"/>
    </source>
</evidence>
<keyword evidence="2 6" id="KW-0812">Transmembrane</keyword>
<dbReference type="AlphaFoldDB" id="A0AAD2HTV4"/>